<organism evidence="2 3">
    <name type="scientific">Raphanus sativus</name>
    <name type="common">Radish</name>
    <name type="synonym">Raphanus raphanistrum var. sativus</name>
    <dbReference type="NCBI Taxonomy" id="3726"/>
    <lineage>
        <taxon>Eukaryota</taxon>
        <taxon>Viridiplantae</taxon>
        <taxon>Streptophyta</taxon>
        <taxon>Embryophyta</taxon>
        <taxon>Tracheophyta</taxon>
        <taxon>Spermatophyta</taxon>
        <taxon>Magnoliopsida</taxon>
        <taxon>eudicotyledons</taxon>
        <taxon>Gunneridae</taxon>
        <taxon>Pentapetalae</taxon>
        <taxon>rosids</taxon>
        <taxon>malvids</taxon>
        <taxon>Brassicales</taxon>
        <taxon>Brassicaceae</taxon>
        <taxon>Brassiceae</taxon>
        <taxon>Raphanus</taxon>
    </lineage>
</organism>
<dbReference type="AlphaFoldDB" id="A0A6J0K4M0"/>
<dbReference type="GeneID" id="108814360"/>
<feature type="region of interest" description="Disordered" evidence="1">
    <location>
        <begin position="62"/>
        <end position="104"/>
    </location>
</feature>
<accession>A0A6J0K4M0</accession>
<feature type="compositionally biased region" description="Low complexity" evidence="1">
    <location>
        <begin position="94"/>
        <end position="104"/>
    </location>
</feature>
<reference evidence="3" key="2">
    <citation type="submission" date="2025-08" db="UniProtKB">
        <authorList>
            <consortium name="RefSeq"/>
        </authorList>
    </citation>
    <scope>IDENTIFICATION</scope>
    <source>
        <tissue evidence="3">Leaf</tissue>
    </source>
</reference>
<name>A0A6J0K4M0_RAPSA</name>
<reference evidence="2" key="1">
    <citation type="journal article" date="2019" name="Database">
        <title>The radish genome database (RadishGD): an integrated information resource for radish genomics.</title>
        <authorList>
            <person name="Yu H.J."/>
            <person name="Baek S."/>
            <person name="Lee Y.J."/>
            <person name="Cho A."/>
            <person name="Mun J.H."/>
        </authorList>
    </citation>
    <scope>NUCLEOTIDE SEQUENCE [LARGE SCALE GENOMIC DNA]</scope>
    <source>
        <strain evidence="2">cv. WK10039</strain>
    </source>
</reference>
<evidence type="ECO:0000256" key="1">
    <source>
        <dbReference type="SAM" id="MobiDB-lite"/>
    </source>
</evidence>
<dbReference type="Proteomes" id="UP000504610">
    <property type="component" value="Chromosome 1"/>
</dbReference>
<protein>
    <submittedName>
        <fullName evidence="3">Uncharacterized protein LOC108814360</fullName>
    </submittedName>
</protein>
<dbReference type="InterPro" id="IPR036388">
    <property type="entry name" value="WH-like_DNA-bd_sf"/>
</dbReference>
<dbReference type="PROSITE" id="PS00626">
    <property type="entry name" value="RCC1_2"/>
    <property type="match status" value="1"/>
</dbReference>
<dbReference type="RefSeq" id="XP_018442421.2">
    <property type="nucleotide sequence ID" value="XM_018586919.2"/>
</dbReference>
<dbReference type="InterPro" id="IPR000408">
    <property type="entry name" value="Reg_chr_condens"/>
</dbReference>
<dbReference type="Gene3D" id="1.10.10.10">
    <property type="entry name" value="Winged helix-like DNA-binding domain superfamily/Winged helix DNA-binding domain"/>
    <property type="match status" value="1"/>
</dbReference>
<evidence type="ECO:0000313" key="3">
    <source>
        <dbReference type="RefSeq" id="XP_018442421.2"/>
    </source>
</evidence>
<keyword evidence="2" id="KW-1185">Reference proteome</keyword>
<sequence>MVLFDQSTYDKLLTEAPKFKLITPSINRRGVACGSCHSMVIVDRTDITDRLEQLEIYDGKGSLEESVEPTEETVAATKQQPAKRGASKKRKLASKASSESEQDS</sequence>
<proteinExistence type="predicted"/>
<evidence type="ECO:0000313" key="2">
    <source>
        <dbReference type="Proteomes" id="UP000504610"/>
    </source>
</evidence>
<gene>
    <name evidence="3" type="primary">LOC108814360</name>
</gene>
<dbReference type="OrthoDB" id="10539183at2759"/>
<dbReference type="KEGG" id="rsz:108814360"/>